<dbReference type="PANTHER" id="PTHR12526:SF584">
    <property type="entry name" value="GLYCOSYLTRANSFERASE"/>
    <property type="match status" value="1"/>
</dbReference>
<evidence type="ECO:0000313" key="3">
    <source>
        <dbReference type="EMBL" id="PIS40721.1"/>
    </source>
</evidence>
<accession>A0A2H0YQE1</accession>
<evidence type="ECO:0000259" key="2">
    <source>
        <dbReference type="Pfam" id="PF13439"/>
    </source>
</evidence>
<dbReference type="Pfam" id="PF00534">
    <property type="entry name" value="Glycos_transf_1"/>
    <property type="match status" value="1"/>
</dbReference>
<dbReference type="GO" id="GO:0016757">
    <property type="term" value="F:glycosyltransferase activity"/>
    <property type="evidence" value="ECO:0007669"/>
    <property type="project" value="InterPro"/>
</dbReference>
<dbReference type="SUPFAM" id="SSF53756">
    <property type="entry name" value="UDP-Glycosyltransferase/glycogen phosphorylase"/>
    <property type="match status" value="1"/>
</dbReference>
<feature type="domain" description="Glycosyl transferase family 1" evidence="1">
    <location>
        <begin position="194"/>
        <end position="339"/>
    </location>
</feature>
<proteinExistence type="predicted"/>
<comment type="caution">
    <text evidence="3">The sequence shown here is derived from an EMBL/GenBank/DDBJ whole genome shotgun (WGS) entry which is preliminary data.</text>
</comment>
<evidence type="ECO:0000259" key="1">
    <source>
        <dbReference type="Pfam" id="PF00534"/>
    </source>
</evidence>
<dbReference type="EMBL" id="PEXW01000039">
    <property type="protein sequence ID" value="PIS40721.1"/>
    <property type="molecule type" value="Genomic_DNA"/>
</dbReference>
<feature type="domain" description="Glycosyltransferase subfamily 4-like N-terminal" evidence="2">
    <location>
        <begin position="14"/>
        <end position="190"/>
    </location>
</feature>
<evidence type="ECO:0000313" key="4">
    <source>
        <dbReference type="Proteomes" id="UP000236845"/>
    </source>
</evidence>
<name>A0A2H0YQE1_9BACT</name>
<keyword evidence="3" id="KW-0808">Transferase</keyword>
<dbReference type="Proteomes" id="UP000236845">
    <property type="component" value="Unassembled WGS sequence"/>
</dbReference>
<protein>
    <submittedName>
        <fullName evidence="3">Glycosyltransferase family 4 protein</fullName>
    </submittedName>
</protein>
<dbReference type="InterPro" id="IPR001296">
    <property type="entry name" value="Glyco_trans_1"/>
</dbReference>
<gene>
    <name evidence="3" type="ORF">COT26_01860</name>
</gene>
<sequence>MRIALVHEYLNQLGGAERVLEALHELYPQAPVHTLVHDTRKVGGTFKDWHIQSSIIERLPGGKRFYKWYLLAMPAAIESFNFNGFDVVISDASAFAKGIIVPPGTLHVCYCHTPTRYLWSDAHTYPNEVRAPWLVRKIMPFALNYLRGWDRQAADRVDVFIANSKFVAQRIHKYYRREAEVIYPPVDTDKFEISNEVGNYYVMMGRLRPYKKFDLAIQAFSALNIPLKIIGTGEEEAHLKKIAKPNIEFLGYDVDRKEVLKHAIAFINPQVEDFGIAPIEAMACGRPVIAYRAGGATETVIDGITGIFFDEQIWESLADTVVRFKPNQFDPQKIRAYAKTFDRSVFQSKIEQFVKKSYETFKQTGRI</sequence>
<reference evidence="4" key="1">
    <citation type="submission" date="2017-09" db="EMBL/GenBank/DDBJ databases">
        <title>Depth-based differentiation of microbial function through sediment-hosted aquifers and enrichment of novel symbionts in the deep terrestrial subsurface.</title>
        <authorList>
            <person name="Probst A.J."/>
            <person name="Ladd B."/>
            <person name="Jarett J.K."/>
            <person name="Geller-Mcgrath D.E."/>
            <person name="Sieber C.M.K."/>
            <person name="Emerson J.B."/>
            <person name="Anantharaman K."/>
            <person name="Thomas B.C."/>
            <person name="Malmstrom R."/>
            <person name="Stieglmeier M."/>
            <person name="Klingl A."/>
            <person name="Woyke T."/>
            <person name="Ryan C.M."/>
            <person name="Banfield J.F."/>
        </authorList>
    </citation>
    <scope>NUCLEOTIDE SEQUENCE [LARGE SCALE GENOMIC DNA]</scope>
</reference>
<dbReference type="Gene3D" id="3.40.50.2000">
    <property type="entry name" value="Glycogen Phosphorylase B"/>
    <property type="match status" value="2"/>
</dbReference>
<dbReference type="PANTHER" id="PTHR12526">
    <property type="entry name" value="GLYCOSYLTRANSFERASE"/>
    <property type="match status" value="1"/>
</dbReference>
<organism evidence="3 4">
    <name type="scientific">Candidatus Kerfeldbacteria bacterium CG08_land_8_20_14_0_20_43_14</name>
    <dbReference type="NCBI Taxonomy" id="2014246"/>
    <lineage>
        <taxon>Bacteria</taxon>
        <taxon>Candidatus Kerfeldiibacteriota</taxon>
    </lineage>
</organism>
<dbReference type="AlphaFoldDB" id="A0A2H0YQE1"/>
<dbReference type="InterPro" id="IPR028098">
    <property type="entry name" value="Glyco_trans_4-like_N"/>
</dbReference>
<dbReference type="Pfam" id="PF13439">
    <property type="entry name" value="Glyco_transf_4"/>
    <property type="match status" value="1"/>
</dbReference>